<proteinExistence type="predicted"/>
<dbReference type="EnsemblPlants" id="PGSC0003DMT400044489">
    <property type="protein sequence ID" value="PGSC0003DMT400044489"/>
    <property type="gene ID" value="PGSC0003DMG400017264"/>
</dbReference>
<name>M1BG95_SOLTU</name>
<dbReference type="InParanoid" id="M1BG95"/>
<dbReference type="PaxDb" id="4113-PGSC0003DMT400044489"/>
<sequence>MGHVVSFGPDFGEIINSPKEREIGGQRIYLRNESLSVKKIEERKTLYLVRNTF</sequence>
<protein>
    <submittedName>
        <fullName evidence="1">Uncharacterized protein</fullName>
    </submittedName>
</protein>
<accession>M1BG95</accession>
<dbReference type="Proteomes" id="UP000011115">
    <property type="component" value="Unassembled WGS sequence"/>
</dbReference>
<evidence type="ECO:0000313" key="1">
    <source>
        <dbReference type="EnsemblPlants" id="PGSC0003DMT400044489"/>
    </source>
</evidence>
<reference evidence="1" key="2">
    <citation type="submission" date="2015-06" db="UniProtKB">
        <authorList>
            <consortium name="EnsemblPlants"/>
        </authorList>
    </citation>
    <scope>IDENTIFICATION</scope>
    <source>
        <strain evidence="1">DM1-3 516 R44</strain>
    </source>
</reference>
<reference evidence="2" key="1">
    <citation type="journal article" date="2011" name="Nature">
        <title>Genome sequence and analysis of the tuber crop potato.</title>
        <authorList>
            <consortium name="The Potato Genome Sequencing Consortium"/>
        </authorList>
    </citation>
    <scope>NUCLEOTIDE SEQUENCE [LARGE SCALE GENOMIC DNA]</scope>
    <source>
        <strain evidence="2">cv. DM1-3 516 R44</strain>
    </source>
</reference>
<evidence type="ECO:0000313" key="2">
    <source>
        <dbReference type="Proteomes" id="UP000011115"/>
    </source>
</evidence>
<keyword evidence="2" id="KW-1185">Reference proteome</keyword>
<dbReference type="HOGENOM" id="CLU_3072519_0_0_1"/>
<organism evidence="1 2">
    <name type="scientific">Solanum tuberosum</name>
    <name type="common">Potato</name>
    <dbReference type="NCBI Taxonomy" id="4113"/>
    <lineage>
        <taxon>Eukaryota</taxon>
        <taxon>Viridiplantae</taxon>
        <taxon>Streptophyta</taxon>
        <taxon>Embryophyta</taxon>
        <taxon>Tracheophyta</taxon>
        <taxon>Spermatophyta</taxon>
        <taxon>Magnoliopsida</taxon>
        <taxon>eudicotyledons</taxon>
        <taxon>Gunneridae</taxon>
        <taxon>Pentapetalae</taxon>
        <taxon>asterids</taxon>
        <taxon>lamiids</taxon>
        <taxon>Solanales</taxon>
        <taxon>Solanaceae</taxon>
        <taxon>Solanoideae</taxon>
        <taxon>Solaneae</taxon>
        <taxon>Solanum</taxon>
    </lineage>
</organism>
<dbReference type="Gramene" id="PGSC0003DMT400044489">
    <property type="protein sequence ID" value="PGSC0003DMT400044489"/>
    <property type="gene ID" value="PGSC0003DMG400017264"/>
</dbReference>
<dbReference type="AlphaFoldDB" id="M1BG95"/>